<proteinExistence type="predicted"/>
<dbReference type="RefSeq" id="XP_024577502.1">
    <property type="nucleotide sequence ID" value="XM_024726868.1"/>
</dbReference>
<evidence type="ECO:0000256" key="1">
    <source>
        <dbReference type="ARBA" id="ARBA00022737"/>
    </source>
</evidence>
<dbReference type="OMA" id="EANGCKY"/>
<dbReference type="EMBL" id="CCYD01000524">
    <property type="protein sequence ID" value="CEG41133.1"/>
    <property type="molecule type" value="Genomic_DNA"/>
</dbReference>
<dbReference type="STRING" id="4781.A0A0P1AIL1"/>
<evidence type="ECO:0000313" key="3">
    <source>
        <dbReference type="Proteomes" id="UP000054928"/>
    </source>
</evidence>
<organism evidence="2 3">
    <name type="scientific">Plasmopara halstedii</name>
    <name type="common">Downy mildew of sunflower</name>
    <dbReference type="NCBI Taxonomy" id="4781"/>
    <lineage>
        <taxon>Eukaryota</taxon>
        <taxon>Sar</taxon>
        <taxon>Stramenopiles</taxon>
        <taxon>Oomycota</taxon>
        <taxon>Peronosporomycetes</taxon>
        <taxon>Peronosporales</taxon>
        <taxon>Peronosporaceae</taxon>
        <taxon>Plasmopara</taxon>
    </lineage>
</organism>
<name>A0A0P1AIL1_PLAHL</name>
<keyword evidence="3" id="KW-1185">Reference proteome</keyword>
<reference evidence="3" key="1">
    <citation type="submission" date="2014-09" db="EMBL/GenBank/DDBJ databases">
        <authorList>
            <person name="Sharma Rahul"/>
            <person name="Thines Marco"/>
        </authorList>
    </citation>
    <scope>NUCLEOTIDE SEQUENCE [LARGE SCALE GENOMIC DNA]</scope>
</reference>
<dbReference type="OrthoDB" id="270720at2759"/>
<dbReference type="Pfam" id="PF02493">
    <property type="entry name" value="MORN"/>
    <property type="match status" value="14"/>
</dbReference>
<sequence>MFDRQHLRRYIGEFVNNLFEGSGVLYIPKSQHPMTKVWRRGERYEGSFLRGQQHGRGTWLTRSGDQYDGEVKNGRYEGKGVCVYGMSGDVYEGDFVRSLRYGCGELRFRDGSIYRGGFRLDSFHGFGHIWYGPEGVNGSYVGEFKDGKRQGQGIRTYGGDKSERRRYEGAWEDDEPHGKGVFERDGCTAMGTFERGLQNGPGTMRFANGDTYDGTFEKGDLHGEGRFVYQNGGIYEGAFIRSKRHGKGTRVFANGDRYAGDWVDDQMHGRGLHTSQISARPLRMTMKDGWFGLLIYEGDYKNGQQSGETSIIYELVLKEEQPVSADTLSQHNKINKKWNGEFEFPENSGCWHRGRGKVTYKGGVLRGRFHGQGQLRSPNGKSWSGEWSHGQLHGRGERVYLPLILKILTTNEVLDNDTQSLAREQNGLYGIVQYVGEFVKHVCHGEGEVLYTDGSRLRGQFLNGFVEGVACYGFNSQKEKKGDFRWRYGEFVRGERVRWLSKIEEESLKHERDF</sequence>
<dbReference type="Gene3D" id="2.20.110.10">
    <property type="entry name" value="Histone H3 K4-specific methyltransferase SET7/9 N-terminal domain"/>
    <property type="match status" value="4"/>
</dbReference>
<dbReference type="InterPro" id="IPR003409">
    <property type="entry name" value="MORN"/>
</dbReference>
<dbReference type="SUPFAM" id="SSF82185">
    <property type="entry name" value="Histone H3 K4-specific methyltransferase SET7/9 N-terminal domain"/>
    <property type="match status" value="4"/>
</dbReference>
<protein>
    <submittedName>
        <fullName evidence="2">Junctional membrane complex protein Junctophilin and related MORN repeat proteins</fullName>
    </submittedName>
</protein>
<dbReference type="AlphaFoldDB" id="A0A0P1AIL1"/>
<evidence type="ECO:0000313" key="2">
    <source>
        <dbReference type="EMBL" id="CEG41133.1"/>
    </source>
</evidence>
<dbReference type="Proteomes" id="UP000054928">
    <property type="component" value="Unassembled WGS sequence"/>
</dbReference>
<keyword evidence="1" id="KW-0677">Repeat</keyword>
<dbReference type="PANTHER" id="PTHR43215:SF14">
    <property type="entry name" value="RADIAL SPOKE HEAD 1 HOMOLOG"/>
    <property type="match status" value="1"/>
</dbReference>
<dbReference type="GeneID" id="36406353"/>
<dbReference type="SMART" id="SM00698">
    <property type="entry name" value="MORN"/>
    <property type="match status" value="15"/>
</dbReference>
<accession>A0A0P1AIL1</accession>
<dbReference type="PANTHER" id="PTHR43215">
    <property type="entry name" value="RADIAL SPOKE HEAD 1 HOMOLOG"/>
    <property type="match status" value="1"/>
</dbReference>